<dbReference type="Proteomes" id="UP000318138">
    <property type="component" value="Chromosome"/>
</dbReference>
<evidence type="ECO:0000313" key="2">
    <source>
        <dbReference type="Proteomes" id="UP000318138"/>
    </source>
</evidence>
<proteinExistence type="predicted"/>
<keyword evidence="2" id="KW-1185">Reference proteome</keyword>
<dbReference type="AlphaFoldDB" id="A0A859FDK2"/>
<protein>
    <submittedName>
        <fullName evidence="1">Uncharacterized protein</fullName>
    </submittedName>
</protein>
<reference evidence="2" key="1">
    <citation type="submission" date="2019-07" db="EMBL/GenBank/DDBJ databases">
        <title>Bacillus alkalisoli sp. nov. isolated from saline soil.</title>
        <authorList>
            <person name="Sun J.-Q."/>
            <person name="Xu L."/>
        </authorList>
    </citation>
    <scope>NUCLEOTIDE SEQUENCE [LARGE SCALE GENOMIC DNA]</scope>
    <source>
        <strain evidence="2">M4U3P1</strain>
    </source>
</reference>
<dbReference type="EMBL" id="CP041372">
    <property type="protein sequence ID" value="QKS70654.1"/>
    <property type="molecule type" value="Genomic_DNA"/>
</dbReference>
<gene>
    <name evidence="1" type="ORF">FLK61_28340</name>
</gene>
<dbReference type="RefSeq" id="WP_176008690.1">
    <property type="nucleotide sequence ID" value="NZ_CP041372.2"/>
</dbReference>
<accession>A0A859FDK2</accession>
<name>A0A859FDK2_9BACI</name>
<organism evidence="1 2">
    <name type="scientific">Paenalkalicoccus suaedae</name>
    <dbReference type="NCBI Taxonomy" id="2592382"/>
    <lineage>
        <taxon>Bacteria</taxon>
        <taxon>Bacillati</taxon>
        <taxon>Bacillota</taxon>
        <taxon>Bacilli</taxon>
        <taxon>Bacillales</taxon>
        <taxon>Bacillaceae</taxon>
        <taxon>Paenalkalicoccus</taxon>
    </lineage>
</organism>
<sequence>MKSRRKKRKKSRLIVIPLAILVVLGVGVYAGYQLLMNVASDTVFQEVEAELAPGGALAYALENPTVREEVARLQAQAANTPREDLPVQSKAEATQLVMSKFSMGEITEVVQQASRGMTESERKEVEQKLMDRLTEEEREALLMIGIQELDPSLFE</sequence>
<dbReference type="KEGG" id="psua:FLK61_28340"/>
<evidence type="ECO:0000313" key="1">
    <source>
        <dbReference type="EMBL" id="QKS70654.1"/>
    </source>
</evidence>